<organism evidence="2 3">
    <name type="scientific">Vicia faba</name>
    <name type="common">Broad bean</name>
    <name type="synonym">Faba vulgaris</name>
    <dbReference type="NCBI Taxonomy" id="3906"/>
    <lineage>
        <taxon>Eukaryota</taxon>
        <taxon>Viridiplantae</taxon>
        <taxon>Streptophyta</taxon>
        <taxon>Embryophyta</taxon>
        <taxon>Tracheophyta</taxon>
        <taxon>Spermatophyta</taxon>
        <taxon>Magnoliopsida</taxon>
        <taxon>eudicotyledons</taxon>
        <taxon>Gunneridae</taxon>
        <taxon>Pentapetalae</taxon>
        <taxon>rosids</taxon>
        <taxon>fabids</taxon>
        <taxon>Fabales</taxon>
        <taxon>Fabaceae</taxon>
        <taxon>Papilionoideae</taxon>
        <taxon>50 kb inversion clade</taxon>
        <taxon>NPAAA clade</taxon>
        <taxon>Hologalegina</taxon>
        <taxon>IRL clade</taxon>
        <taxon>Fabeae</taxon>
        <taxon>Vicia</taxon>
    </lineage>
</organism>
<accession>A0AAV0Z858</accession>
<evidence type="ECO:0000313" key="3">
    <source>
        <dbReference type="Proteomes" id="UP001157006"/>
    </source>
</evidence>
<feature type="compositionally biased region" description="Acidic residues" evidence="1">
    <location>
        <begin position="59"/>
        <end position="83"/>
    </location>
</feature>
<dbReference type="Proteomes" id="UP001157006">
    <property type="component" value="Chromosome 1S"/>
</dbReference>
<reference evidence="2 3" key="1">
    <citation type="submission" date="2023-01" db="EMBL/GenBank/DDBJ databases">
        <authorList>
            <person name="Kreplak J."/>
        </authorList>
    </citation>
    <scope>NUCLEOTIDE SEQUENCE [LARGE SCALE GENOMIC DNA]</scope>
</reference>
<protein>
    <submittedName>
        <fullName evidence="2">Uncharacterized protein</fullName>
    </submittedName>
</protein>
<feature type="region of interest" description="Disordered" evidence="1">
    <location>
        <begin position="1"/>
        <end position="20"/>
    </location>
</feature>
<sequence length="98" mass="11431">MSSYNFQKDIPSKDEWQENKNDNNCIDKYFMLNVSKDATSGSGVGDDLDVHSIPFNGDSIDEELEENENEELRENEEEYGNEDEYDYVYMGFDYSLNV</sequence>
<dbReference type="EMBL" id="OX451735">
    <property type="protein sequence ID" value="CAI8592232.1"/>
    <property type="molecule type" value="Genomic_DNA"/>
</dbReference>
<evidence type="ECO:0000256" key="1">
    <source>
        <dbReference type="SAM" id="MobiDB-lite"/>
    </source>
</evidence>
<proteinExistence type="predicted"/>
<keyword evidence="3" id="KW-1185">Reference proteome</keyword>
<feature type="region of interest" description="Disordered" evidence="1">
    <location>
        <begin position="41"/>
        <end position="83"/>
    </location>
</feature>
<dbReference type="AlphaFoldDB" id="A0AAV0Z858"/>
<evidence type="ECO:0000313" key="2">
    <source>
        <dbReference type="EMBL" id="CAI8592232.1"/>
    </source>
</evidence>
<feature type="compositionally biased region" description="Basic and acidic residues" evidence="1">
    <location>
        <begin position="10"/>
        <end position="20"/>
    </location>
</feature>
<gene>
    <name evidence="2" type="ORF">VFH_I029120</name>
</gene>
<name>A0AAV0Z858_VICFA</name>